<dbReference type="Pfam" id="PF14490">
    <property type="entry name" value="HHH_RecD2"/>
    <property type="match status" value="1"/>
</dbReference>
<dbReference type="OrthoDB" id="9763659at2"/>
<feature type="compositionally biased region" description="Acidic residues" evidence="1">
    <location>
        <begin position="445"/>
        <end position="456"/>
    </location>
</feature>
<reference evidence="3" key="2">
    <citation type="submission" date="2021-04" db="EMBL/GenBank/DDBJ databases">
        <authorList>
            <person name="Wen M.-L."/>
            <person name="Han X.-L."/>
            <person name="Xiong J."/>
        </authorList>
    </citation>
    <scope>NUCLEOTIDE SEQUENCE</scope>
    <source>
        <strain evidence="3">AGR0001</strain>
    </source>
</reference>
<keyword evidence="3" id="KW-0547">Nucleotide-binding</keyword>
<organism evidence="3 4">
    <name type="scientific">Streptomyces auratus AGR0001</name>
    <dbReference type="NCBI Taxonomy" id="1160718"/>
    <lineage>
        <taxon>Bacteria</taxon>
        <taxon>Bacillati</taxon>
        <taxon>Actinomycetota</taxon>
        <taxon>Actinomycetes</taxon>
        <taxon>Kitasatosporales</taxon>
        <taxon>Streptomycetaceae</taxon>
        <taxon>Streptomyces</taxon>
    </lineage>
</organism>
<dbReference type="InterPro" id="IPR027417">
    <property type="entry name" value="P-loop_NTPase"/>
</dbReference>
<feature type="domain" description="ATP-dependent RecD2 DNA helicase-like helix-hairpin-helix" evidence="2">
    <location>
        <begin position="260"/>
        <end position="344"/>
    </location>
</feature>
<dbReference type="RefSeq" id="WP_040901697.1">
    <property type="nucleotide sequence ID" value="NZ_CP072931.1"/>
</dbReference>
<dbReference type="InterPro" id="IPR029493">
    <property type="entry name" value="RecD2-like_HHH"/>
</dbReference>
<dbReference type="CDD" id="cd18809">
    <property type="entry name" value="SF1_C_RecD"/>
    <property type="match status" value="1"/>
</dbReference>
<dbReference type="AlphaFoldDB" id="A0A8B1NIR2"/>
<dbReference type="Gene3D" id="3.40.50.300">
    <property type="entry name" value="P-loop containing nucleotide triphosphate hydrolases"/>
    <property type="match status" value="2"/>
</dbReference>
<evidence type="ECO:0000313" key="4">
    <source>
        <dbReference type="Proteomes" id="UP000009036"/>
    </source>
</evidence>
<feature type="compositionally biased region" description="Pro residues" evidence="1">
    <location>
        <begin position="204"/>
        <end position="216"/>
    </location>
</feature>
<keyword evidence="3" id="KW-0067">ATP-binding</keyword>
<keyword evidence="4" id="KW-1185">Reference proteome</keyword>
<reference evidence="3" key="1">
    <citation type="journal article" date="2012" name="J. Bacteriol.">
        <title>Genome Sequence of Streptomyces auratus Strain AGR0001, a Phoslactomycin-Producing Actinomycete.</title>
        <authorList>
            <person name="Han X."/>
            <person name="Li M."/>
            <person name="Ding Z."/>
            <person name="Zhao J."/>
            <person name="Ji K."/>
            <person name="Wen M."/>
            <person name="Lu T."/>
        </authorList>
    </citation>
    <scope>NUCLEOTIDE SEQUENCE</scope>
    <source>
        <strain evidence="3">AGR0001</strain>
    </source>
</reference>
<feature type="compositionally biased region" description="Low complexity" evidence="1">
    <location>
        <begin position="472"/>
        <end position="490"/>
    </location>
</feature>
<sequence length="923" mass="91020">MSTDRLAGDPPPEQEAAPGTADAQTPAAAAAPGGNTEAAGAAATPSGEAAAPGEAVASDDDTTAPGNGPAEAAPGNSPAEAAPGDATAAAAAGNATAAEDGRTPAQGAAGPGEDAAASGPEAAAPGSQARTAPAGAARDTAASGSAQATAAALAAAVRAVESGERSAASFFNAPRPAKPAAPAGRPAQGAPAPGSPAPQDRPAGPAPEPARQPPAPETGGPARPPVVDGDATGPASGAAAPTSPAAAPGPGADAPGAEGVRQVLAAGGAPEALADRAAEVLGERAAEALREDPWQLLAVPGVRPEQADGFARALLGPACGPGDERRAQALVGWLLEQAAVAGHSALEASALRAALAQRAVPDPDDALQTAIAEGAVLVFQDAIEEPGRPRPVTDEDGEEAQPVRILLGLDRFAMAEESVADGLARLLNTFEASAGPEDHPADGPAPDEDATADDATTEAAPAPATDERRPAAETNTTAATDTDNGTEAGTEAGRPAGHANGTTDDATVARPARPSPAEWEAAAAAAPSPSAAELIRAAAHSGLVAHTGAEAARAEPAALLAAARSLGLRAFGATHTENGRRRLATDLTECAPGDPAIGTAAVTVSALLSGQQGPGRDADGALALDLLVVLDAPQLDLETAALLVESLPDGTRLVLSGDPGVLWSAGPGRLFADLLAARFCPQVASRTPDFGPIGELVSGIGIGELSQVEAPGKEVVIVPVRDAKEAVHRTVQLVADSVPRALGVPADRTQVITVGHGGAAGTRALNAALKERLNPGPGRFGGFDPGDRVAYAPAPGRTVPGTVTGADAAGLRLDCDGAAVVVPREQVGAGAVRHGWALTAHQAAGMRWPAAVVVLPGDAAGGLTRAWVYTAFSRGERHLSVVQGVDQALPRAVAEVPVKERTTRLRTLLQQSVQTTQEPSTAD</sequence>
<feature type="compositionally biased region" description="Low complexity" evidence="1">
    <location>
        <begin position="509"/>
        <end position="525"/>
    </location>
</feature>
<evidence type="ECO:0000256" key="1">
    <source>
        <dbReference type="SAM" id="MobiDB-lite"/>
    </source>
</evidence>
<dbReference type="KEGG" id="sauh:SU9_006175"/>
<feature type="region of interest" description="Disordered" evidence="1">
    <location>
        <begin position="433"/>
        <end position="525"/>
    </location>
</feature>
<proteinExistence type="predicted"/>
<evidence type="ECO:0000259" key="2">
    <source>
        <dbReference type="Pfam" id="PF14490"/>
    </source>
</evidence>
<accession>A0A8B1NIR2</accession>
<evidence type="ECO:0000313" key="3">
    <source>
        <dbReference type="EMBL" id="QTZ91100.1"/>
    </source>
</evidence>
<protein>
    <submittedName>
        <fullName evidence="3">ATP-binding domain-containing protein</fullName>
    </submittedName>
</protein>
<dbReference type="GO" id="GO:0005524">
    <property type="term" value="F:ATP binding"/>
    <property type="evidence" value="ECO:0007669"/>
    <property type="project" value="UniProtKB-KW"/>
</dbReference>
<dbReference type="EMBL" id="CP072931">
    <property type="protein sequence ID" value="QTZ91100.1"/>
    <property type="molecule type" value="Genomic_DNA"/>
</dbReference>
<gene>
    <name evidence="3" type="ORF">SU9_006175</name>
</gene>
<dbReference type="Proteomes" id="UP000009036">
    <property type="component" value="Chromosome"/>
</dbReference>
<name>A0A8B1NIR2_9ACTN</name>
<feature type="compositionally biased region" description="Low complexity" evidence="1">
    <location>
        <begin position="229"/>
        <end position="257"/>
    </location>
</feature>
<feature type="region of interest" description="Disordered" evidence="1">
    <location>
        <begin position="1"/>
        <end position="263"/>
    </location>
</feature>
<feature type="compositionally biased region" description="Low complexity" evidence="1">
    <location>
        <begin position="64"/>
        <end position="159"/>
    </location>
</feature>
<feature type="compositionally biased region" description="Low complexity" evidence="1">
    <location>
        <begin position="16"/>
        <end position="56"/>
    </location>
</feature>
<feature type="compositionally biased region" description="Low complexity" evidence="1">
    <location>
        <begin position="173"/>
        <end position="192"/>
    </location>
</feature>
<dbReference type="SUPFAM" id="SSF52540">
    <property type="entry name" value="P-loop containing nucleoside triphosphate hydrolases"/>
    <property type="match status" value="1"/>
</dbReference>
<dbReference type="Gene3D" id="2.30.30.940">
    <property type="match status" value="1"/>
</dbReference>